<dbReference type="InterPro" id="IPR050494">
    <property type="entry name" value="Ser_Thr_dual-spec_kinase"/>
</dbReference>
<feature type="compositionally biased region" description="Polar residues" evidence="11">
    <location>
        <begin position="475"/>
        <end position="515"/>
    </location>
</feature>
<feature type="compositionally biased region" description="Basic and acidic residues" evidence="11">
    <location>
        <begin position="97"/>
        <end position="107"/>
    </location>
</feature>
<feature type="region of interest" description="Disordered" evidence="11">
    <location>
        <begin position="451"/>
        <end position="533"/>
    </location>
</feature>
<feature type="compositionally biased region" description="Low complexity" evidence="11">
    <location>
        <begin position="208"/>
        <end position="224"/>
    </location>
</feature>
<evidence type="ECO:0000256" key="5">
    <source>
        <dbReference type="ARBA" id="ARBA00022741"/>
    </source>
</evidence>
<dbReference type="EMBL" id="LT554417">
    <property type="protein sequence ID" value="SAM04940.1"/>
    <property type="molecule type" value="Genomic_DNA"/>
</dbReference>
<feature type="region of interest" description="Disordered" evidence="11">
    <location>
        <begin position="394"/>
        <end position="425"/>
    </location>
</feature>
<evidence type="ECO:0000256" key="1">
    <source>
        <dbReference type="ARBA" id="ARBA00008867"/>
    </source>
</evidence>
<protein>
    <recommendedName>
        <fullName evidence="2">dual-specificity kinase</fullName>
        <ecNumber evidence="2">2.7.12.1</ecNumber>
    </recommendedName>
</protein>
<feature type="compositionally biased region" description="Polar residues" evidence="11">
    <location>
        <begin position="198"/>
        <end position="207"/>
    </location>
</feature>
<dbReference type="InterPro" id="IPR000719">
    <property type="entry name" value="Prot_kinase_dom"/>
</dbReference>
<organism evidence="13">
    <name type="scientific">Absidia glauca</name>
    <name type="common">Pin mould</name>
    <dbReference type="NCBI Taxonomy" id="4829"/>
    <lineage>
        <taxon>Eukaryota</taxon>
        <taxon>Fungi</taxon>
        <taxon>Fungi incertae sedis</taxon>
        <taxon>Mucoromycota</taxon>
        <taxon>Mucoromycotina</taxon>
        <taxon>Mucoromycetes</taxon>
        <taxon>Mucorales</taxon>
        <taxon>Cunninghamellaceae</taxon>
        <taxon>Absidia</taxon>
    </lineage>
</organism>
<evidence type="ECO:0000256" key="4">
    <source>
        <dbReference type="ARBA" id="ARBA00022679"/>
    </source>
</evidence>
<keyword evidence="3" id="KW-0723">Serine/threonine-protein kinase</keyword>
<dbReference type="PROSITE" id="PS50011">
    <property type="entry name" value="PROTEIN_KINASE_DOM"/>
    <property type="match status" value="1"/>
</dbReference>
<dbReference type="InParanoid" id="A0A168QKE5"/>
<dbReference type="GO" id="GO:0005737">
    <property type="term" value="C:cytoplasm"/>
    <property type="evidence" value="ECO:0007669"/>
    <property type="project" value="TreeGrafter"/>
</dbReference>
<accession>A0A168QKE5</accession>
<dbReference type="GO" id="GO:0005856">
    <property type="term" value="C:cytoskeleton"/>
    <property type="evidence" value="ECO:0007669"/>
    <property type="project" value="TreeGrafter"/>
</dbReference>
<evidence type="ECO:0000259" key="12">
    <source>
        <dbReference type="PROSITE" id="PS50011"/>
    </source>
</evidence>
<evidence type="ECO:0000313" key="13">
    <source>
        <dbReference type="EMBL" id="SAM04940.1"/>
    </source>
</evidence>
<feature type="compositionally biased region" description="Polar residues" evidence="11">
    <location>
        <begin position="292"/>
        <end position="304"/>
    </location>
</feature>
<comment type="catalytic activity">
    <reaction evidence="10">
        <text>L-tyrosyl-[protein] + ATP = O-phospho-L-tyrosyl-[protein] + ADP + H(+)</text>
        <dbReference type="Rhea" id="RHEA:10596"/>
        <dbReference type="Rhea" id="RHEA-COMP:10136"/>
        <dbReference type="Rhea" id="RHEA-COMP:20101"/>
        <dbReference type="ChEBI" id="CHEBI:15378"/>
        <dbReference type="ChEBI" id="CHEBI:30616"/>
        <dbReference type="ChEBI" id="CHEBI:46858"/>
        <dbReference type="ChEBI" id="CHEBI:61978"/>
        <dbReference type="ChEBI" id="CHEBI:456216"/>
        <dbReference type="EC" id="2.7.12.1"/>
    </reaction>
</comment>
<dbReference type="STRING" id="4829.A0A168QKE5"/>
<feature type="region of interest" description="Disordered" evidence="11">
    <location>
        <begin position="67"/>
        <end position="156"/>
    </location>
</feature>
<evidence type="ECO:0000256" key="9">
    <source>
        <dbReference type="ARBA" id="ARBA00049308"/>
    </source>
</evidence>
<keyword evidence="4" id="KW-0808">Transferase</keyword>
<feature type="compositionally biased region" description="Low complexity" evidence="11">
    <location>
        <begin position="394"/>
        <end position="403"/>
    </location>
</feature>
<dbReference type="PANTHER" id="PTHR24058">
    <property type="entry name" value="DUAL SPECIFICITY PROTEIN KINASE"/>
    <property type="match status" value="1"/>
</dbReference>
<dbReference type="PROSITE" id="PS00108">
    <property type="entry name" value="PROTEIN_KINASE_ST"/>
    <property type="match status" value="1"/>
</dbReference>
<evidence type="ECO:0000313" key="14">
    <source>
        <dbReference type="Proteomes" id="UP000078561"/>
    </source>
</evidence>
<feature type="domain" description="Protein kinase" evidence="12">
    <location>
        <begin position="601"/>
        <end position="868"/>
    </location>
</feature>
<feature type="compositionally biased region" description="Low complexity" evidence="11">
    <location>
        <begin position="454"/>
        <end position="473"/>
    </location>
</feature>
<keyword evidence="5" id="KW-0547">Nucleotide-binding</keyword>
<feature type="compositionally biased region" description="Polar residues" evidence="11">
    <location>
        <begin position="334"/>
        <end position="344"/>
    </location>
</feature>
<gene>
    <name evidence="13" type="primary">ABSGL_10806.1 scaffold 12033</name>
</gene>
<evidence type="ECO:0000256" key="11">
    <source>
        <dbReference type="SAM" id="MobiDB-lite"/>
    </source>
</evidence>
<dbReference type="CDD" id="cd14210">
    <property type="entry name" value="PKc_DYRK"/>
    <property type="match status" value="1"/>
</dbReference>
<dbReference type="AlphaFoldDB" id="A0A168QKE5"/>
<comment type="similarity">
    <text evidence="1">Belongs to the protein kinase superfamily. CMGC Ser/Thr protein kinase family. MNB/DYRK subfamily.</text>
</comment>
<dbReference type="Pfam" id="PF00069">
    <property type="entry name" value="Pkinase"/>
    <property type="match status" value="1"/>
</dbReference>
<keyword evidence="7" id="KW-0067">ATP-binding</keyword>
<dbReference type="Proteomes" id="UP000078561">
    <property type="component" value="Unassembled WGS sequence"/>
</dbReference>
<reference evidence="13" key="1">
    <citation type="submission" date="2016-04" db="EMBL/GenBank/DDBJ databases">
        <authorList>
            <person name="Evans L.H."/>
            <person name="Alamgir A."/>
            <person name="Owens N."/>
            <person name="Weber N.D."/>
            <person name="Virtaneva K."/>
            <person name="Barbian K."/>
            <person name="Babar A."/>
            <person name="Rosenke K."/>
        </authorList>
    </citation>
    <scope>NUCLEOTIDE SEQUENCE [LARGE SCALE GENOMIC DNA]</scope>
    <source>
        <strain evidence="13">CBS 101.48</strain>
    </source>
</reference>
<dbReference type="GO" id="GO:0004712">
    <property type="term" value="F:protein serine/threonine/tyrosine kinase activity"/>
    <property type="evidence" value="ECO:0007669"/>
    <property type="project" value="UniProtKB-EC"/>
</dbReference>
<dbReference type="EC" id="2.7.12.1" evidence="2"/>
<dbReference type="InterPro" id="IPR008271">
    <property type="entry name" value="Ser/Thr_kinase_AS"/>
</dbReference>
<evidence type="ECO:0000256" key="2">
    <source>
        <dbReference type="ARBA" id="ARBA00013203"/>
    </source>
</evidence>
<dbReference type="InterPro" id="IPR011009">
    <property type="entry name" value="Kinase-like_dom_sf"/>
</dbReference>
<dbReference type="GO" id="GO:0004674">
    <property type="term" value="F:protein serine/threonine kinase activity"/>
    <property type="evidence" value="ECO:0007669"/>
    <property type="project" value="UniProtKB-KW"/>
</dbReference>
<keyword evidence="14" id="KW-1185">Reference proteome</keyword>
<dbReference type="Gene3D" id="3.30.10.30">
    <property type="entry name" value="DYRK"/>
    <property type="match status" value="1"/>
</dbReference>
<dbReference type="SMART" id="SM00220">
    <property type="entry name" value="S_TKc"/>
    <property type="match status" value="1"/>
</dbReference>
<keyword evidence="6" id="KW-0418">Kinase</keyword>
<dbReference type="SUPFAM" id="SSF56112">
    <property type="entry name" value="Protein kinase-like (PK-like)"/>
    <property type="match status" value="1"/>
</dbReference>
<evidence type="ECO:0000256" key="10">
    <source>
        <dbReference type="ARBA" id="ARBA00051680"/>
    </source>
</evidence>
<sequence length="874" mass="98048">MLEEPVTADTTIQYDNSAFTMGEEATLALNEKERLTPPLRDPDDLAATPYDEYTLWVLTAAQKKIQRETRRQRHQPTTQSTCALVADEPTNIQTSQAKDDTNEDQPKVEQQQQQQQQQTSRQRRHTTMGSSGGSGYGDNGVCQKSTTAPTRLPTPKASSTLLASHVERSGSNVALPLPASSNKPKRTRHLSHLDGSILQRSDPTKWQTNSPPASTTTPTASKPTAIRRPVSMISPFVTAKSSPGTKERKSSNRLVDSDPYLSNDSLDRKGTIKCSSNHEGRMTCHTPASGPKTPQRQYTATVPNTRIPLPISRKSESNTSTEDVDSPAPEQHQQKISPPSSSHRSNNEIIRRASLLSSDLLQEQWEKERKQSRCLDVNLVSVQGELCVPDCISQPDVSDQPQPQHDDLLYDHSSSSSSVPSTNRPMHRRISSLHERLQELAYDESAWNEITKPSSTDDSSSSVFSNDGVSGNNMDAKTSAQQQPHLSSGTISLDDSDSTSQTPPIPSDSTDTAASAGTIPILPRHSKRPAMSPPTAFKLYQQHLSPFERQEIMKYSQIFFVGKHIKNKYQATVDKPSNNYGYDDERGDYLFVPNDHLAYRYEVLEIMGKGSFGQVVKAFDYRSGCTDPDDKHNNVRMTDHFYFRNHLCIAFECLSINLYDFIKNNNFQGFSMGLIRRFTIQLLNSLMILSQHQLIHCDLKPENILLKHPTKCTIKVIDFGSSCLENEKVYTYIQSRFYRAPEVILGLDYSMAIDMWSVGCILAELYTGYPLFPGENEQDQLACIMEIQGVPGRTMVEKSARRKAFFDFYGNPKIIPNSKGKKRKPGTKSLAQTLKCSDAKFVDFIDRCLQWNPQTRVKPEEAFKHGWIARQPKQ</sequence>
<evidence type="ECO:0000256" key="7">
    <source>
        <dbReference type="ARBA" id="ARBA00022840"/>
    </source>
</evidence>
<dbReference type="FunFam" id="1.10.510.10:FF:000112">
    <property type="entry name" value="Putative dual specificity tyrosine-phosphorylation-regulated kinase 2"/>
    <property type="match status" value="1"/>
</dbReference>
<dbReference type="InterPro" id="IPR042521">
    <property type="entry name" value="DYRK"/>
</dbReference>
<evidence type="ECO:0000256" key="6">
    <source>
        <dbReference type="ARBA" id="ARBA00022777"/>
    </source>
</evidence>
<evidence type="ECO:0000256" key="3">
    <source>
        <dbReference type="ARBA" id="ARBA00022527"/>
    </source>
</evidence>
<dbReference type="Gene3D" id="1.10.510.10">
    <property type="entry name" value="Transferase(Phosphotransferase) domain 1"/>
    <property type="match status" value="1"/>
</dbReference>
<dbReference type="Gene3D" id="3.30.200.20">
    <property type="entry name" value="Phosphorylase Kinase, domain 1"/>
    <property type="match status" value="2"/>
</dbReference>
<dbReference type="OrthoDB" id="9332038at2759"/>
<name>A0A168QKE5_ABSGL</name>
<dbReference type="GO" id="GO:0005524">
    <property type="term" value="F:ATP binding"/>
    <property type="evidence" value="ECO:0007669"/>
    <property type="project" value="UniProtKB-KW"/>
</dbReference>
<evidence type="ECO:0000256" key="8">
    <source>
        <dbReference type="ARBA" id="ARBA00049003"/>
    </source>
</evidence>
<proteinExistence type="inferred from homology"/>
<feature type="compositionally biased region" description="Basic and acidic residues" evidence="11">
    <location>
        <begin position="265"/>
        <end position="282"/>
    </location>
</feature>
<comment type="catalytic activity">
    <reaction evidence="9">
        <text>L-threonyl-[protein] + ATP = O-phospho-L-threonyl-[protein] + ADP + H(+)</text>
        <dbReference type="Rhea" id="RHEA:46608"/>
        <dbReference type="Rhea" id="RHEA-COMP:11060"/>
        <dbReference type="Rhea" id="RHEA-COMP:11605"/>
        <dbReference type="ChEBI" id="CHEBI:15378"/>
        <dbReference type="ChEBI" id="CHEBI:30013"/>
        <dbReference type="ChEBI" id="CHEBI:30616"/>
        <dbReference type="ChEBI" id="CHEBI:61977"/>
        <dbReference type="ChEBI" id="CHEBI:456216"/>
        <dbReference type="EC" id="2.7.12.1"/>
    </reaction>
</comment>
<dbReference type="FunCoup" id="A0A168QKE5">
    <property type="interactions" value="207"/>
</dbReference>
<dbReference type="PANTHER" id="PTHR24058:SF22">
    <property type="entry name" value="DUAL SPECIFICITY TYROSINE-PHOSPHORYLATION-REGULATED KINASE 4"/>
    <property type="match status" value="1"/>
</dbReference>
<comment type="catalytic activity">
    <reaction evidence="8">
        <text>L-seryl-[protein] + ATP = O-phospho-L-seryl-[protein] + ADP + H(+)</text>
        <dbReference type="Rhea" id="RHEA:17989"/>
        <dbReference type="Rhea" id="RHEA-COMP:9863"/>
        <dbReference type="Rhea" id="RHEA-COMP:11604"/>
        <dbReference type="ChEBI" id="CHEBI:15378"/>
        <dbReference type="ChEBI" id="CHEBI:29999"/>
        <dbReference type="ChEBI" id="CHEBI:30616"/>
        <dbReference type="ChEBI" id="CHEBI:83421"/>
        <dbReference type="ChEBI" id="CHEBI:456216"/>
        <dbReference type="EC" id="2.7.12.1"/>
    </reaction>
</comment>
<feature type="region of interest" description="Disordered" evidence="11">
    <location>
        <begin position="172"/>
        <end position="347"/>
    </location>
</feature>